<dbReference type="InterPro" id="IPR036388">
    <property type="entry name" value="WH-like_DNA-bd_sf"/>
</dbReference>
<keyword evidence="1" id="KW-0805">Transcription regulation</keyword>
<organism evidence="5 6">
    <name type="scientific">Vibrio qingdaonensis</name>
    <dbReference type="NCBI Taxonomy" id="2829491"/>
    <lineage>
        <taxon>Bacteria</taxon>
        <taxon>Pseudomonadati</taxon>
        <taxon>Pseudomonadota</taxon>
        <taxon>Gammaproteobacteria</taxon>
        <taxon>Vibrionales</taxon>
        <taxon>Vibrionaceae</taxon>
        <taxon>Vibrio</taxon>
    </lineage>
</organism>
<dbReference type="SMART" id="SM00345">
    <property type="entry name" value="HTH_GNTR"/>
    <property type="match status" value="1"/>
</dbReference>
<keyword evidence="3" id="KW-0804">Transcription</keyword>
<dbReference type="Gene3D" id="1.10.10.10">
    <property type="entry name" value="Winged helix-like DNA-binding domain superfamily/Winged helix DNA-binding domain"/>
    <property type="match status" value="1"/>
</dbReference>
<dbReference type="InterPro" id="IPR000524">
    <property type="entry name" value="Tscrpt_reg_HTH_GntR"/>
</dbReference>
<keyword evidence="6" id="KW-1185">Reference proteome</keyword>
<evidence type="ECO:0000256" key="3">
    <source>
        <dbReference type="ARBA" id="ARBA00023163"/>
    </source>
</evidence>
<dbReference type="RefSeq" id="WP_265673863.1">
    <property type="nucleotide sequence ID" value="NZ_JAKRRY010000004.1"/>
</dbReference>
<dbReference type="SUPFAM" id="SSF46785">
    <property type="entry name" value="Winged helix' DNA-binding domain"/>
    <property type="match status" value="1"/>
</dbReference>
<reference evidence="5" key="1">
    <citation type="submission" date="2022-02" db="EMBL/GenBank/DDBJ databases">
        <title>Vibrio sp. nov, a new bacterium isolated from seawater.</title>
        <authorList>
            <person name="Yuan Y."/>
        </authorList>
    </citation>
    <scope>NUCLEOTIDE SEQUENCE</scope>
    <source>
        <strain evidence="5">ZSDZ65</strain>
    </source>
</reference>
<name>A0A9X3CL64_9VIBR</name>
<dbReference type="PANTHER" id="PTHR43537:SF5">
    <property type="entry name" value="UXU OPERON TRANSCRIPTIONAL REGULATOR"/>
    <property type="match status" value="1"/>
</dbReference>
<evidence type="ECO:0000256" key="1">
    <source>
        <dbReference type="ARBA" id="ARBA00023015"/>
    </source>
</evidence>
<proteinExistence type="predicted"/>
<evidence type="ECO:0000313" key="5">
    <source>
        <dbReference type="EMBL" id="MCW8345422.1"/>
    </source>
</evidence>
<dbReference type="InterPro" id="IPR036390">
    <property type="entry name" value="WH_DNA-bd_sf"/>
</dbReference>
<dbReference type="PANTHER" id="PTHR43537">
    <property type="entry name" value="TRANSCRIPTIONAL REGULATOR, GNTR FAMILY"/>
    <property type="match status" value="1"/>
</dbReference>
<comment type="caution">
    <text evidence="5">The sequence shown here is derived from an EMBL/GenBank/DDBJ whole genome shotgun (WGS) entry which is preliminary data.</text>
</comment>
<dbReference type="GO" id="GO:0003677">
    <property type="term" value="F:DNA binding"/>
    <property type="evidence" value="ECO:0007669"/>
    <property type="project" value="UniProtKB-KW"/>
</dbReference>
<feature type="domain" description="HTH gntR-type" evidence="4">
    <location>
        <begin position="2"/>
        <end position="69"/>
    </location>
</feature>
<dbReference type="Pfam" id="PF00392">
    <property type="entry name" value="GntR"/>
    <property type="match status" value="1"/>
</dbReference>
<evidence type="ECO:0000313" key="6">
    <source>
        <dbReference type="Proteomes" id="UP001155587"/>
    </source>
</evidence>
<protein>
    <submittedName>
        <fullName evidence="5">GntR family transcriptional regulator</fullName>
    </submittedName>
</protein>
<keyword evidence="2" id="KW-0238">DNA-binding</keyword>
<dbReference type="EMBL" id="JAKRRY010000004">
    <property type="protein sequence ID" value="MCW8345422.1"/>
    <property type="molecule type" value="Genomic_DNA"/>
</dbReference>
<dbReference type="Proteomes" id="UP001155587">
    <property type="component" value="Unassembled WGS sequence"/>
</dbReference>
<sequence>MKTSKHKAMAYLTRDILNQSIAPNERLVIQELSNRYGLGLSPIREATQELASLGFIDYQPNIGAYVTPLTALELRSLIQFLISHFRDFGNSVAFQEKERSSIDRLTTQHAEVIFHCMQLRNELNKNERHNLNVIIIEDHLVALLSLLRNQRVAAVVDVFFGSVMTNLRRYIRLYLMYYPTHCVQLIPIHIMENIMVTFTQDNHADCSELVAQYLCDMQDILLPALPWDADAGVSKPSETEHSTVFV</sequence>
<dbReference type="AlphaFoldDB" id="A0A9X3CL64"/>
<dbReference type="GO" id="GO:0003700">
    <property type="term" value="F:DNA-binding transcription factor activity"/>
    <property type="evidence" value="ECO:0007669"/>
    <property type="project" value="InterPro"/>
</dbReference>
<dbReference type="PROSITE" id="PS50949">
    <property type="entry name" value="HTH_GNTR"/>
    <property type="match status" value="1"/>
</dbReference>
<gene>
    <name evidence="5" type="ORF">MD535_05170</name>
</gene>
<evidence type="ECO:0000256" key="2">
    <source>
        <dbReference type="ARBA" id="ARBA00023125"/>
    </source>
</evidence>
<evidence type="ECO:0000259" key="4">
    <source>
        <dbReference type="PROSITE" id="PS50949"/>
    </source>
</evidence>
<accession>A0A9X3CL64</accession>